<dbReference type="OrthoDB" id="5501208at2"/>
<name>A0A250I8A8_9BACT</name>
<accession>A0A250I8A8</accession>
<evidence type="ECO:0000313" key="1">
    <source>
        <dbReference type="EMBL" id="ATB27438.1"/>
    </source>
</evidence>
<protein>
    <submittedName>
        <fullName evidence="1">Uncharacterized protein</fullName>
    </submittedName>
</protein>
<reference evidence="1 2" key="1">
    <citation type="submission" date="2017-06" db="EMBL/GenBank/DDBJ databases">
        <authorList>
            <person name="Kim H.J."/>
            <person name="Triplett B.A."/>
        </authorList>
    </citation>
    <scope>NUCLEOTIDE SEQUENCE [LARGE SCALE GENOMIC DNA]</scope>
    <source>
        <strain evidence="1 2">DSM 14713</strain>
    </source>
</reference>
<proteinExistence type="predicted"/>
<gene>
    <name evidence="1" type="ORF">MEBOL_000880</name>
</gene>
<dbReference type="RefSeq" id="WP_095976240.1">
    <property type="nucleotide sequence ID" value="NZ_CP022163.1"/>
</dbReference>
<organism evidence="1 2">
    <name type="scientific">Melittangium boletus DSM 14713</name>
    <dbReference type="NCBI Taxonomy" id="1294270"/>
    <lineage>
        <taxon>Bacteria</taxon>
        <taxon>Pseudomonadati</taxon>
        <taxon>Myxococcota</taxon>
        <taxon>Myxococcia</taxon>
        <taxon>Myxococcales</taxon>
        <taxon>Cystobacterineae</taxon>
        <taxon>Archangiaceae</taxon>
        <taxon>Melittangium</taxon>
    </lineage>
</organism>
<keyword evidence="2" id="KW-1185">Reference proteome</keyword>
<dbReference type="KEGG" id="mbd:MEBOL_000880"/>
<dbReference type="AlphaFoldDB" id="A0A250I8A8"/>
<sequence length="355" mass="39563">MPPSRDPSALALELLRSARPHVRARSRSPGYYQAADRFSEMFLGRAFQLEPDYFKAVGTDYSAIDCLYEELGPDTGRPGESPEAVTERLQEMTRPGPAYAALVPLEAALEAPTCSLLDVCRALLGAITVLGHESLERRGLSESREDWSRLWQDRVWRQNSQQARLYRLIQVMRAPPEEKAGRLEALGAARDELRVRGTGFARGVHEYLERYGETGAASVALVGGLPFSQALTPRGLSEVLRLLQGEADFLGRMARLMRFAQDVRFDPTEPLNSGVMGYAAEYRQNLADLDATRLPKAELDTRLREEWNSTLADTRQRFDTLVSATREESARSTLQGFVTGFYAIAARLVEAGHEP</sequence>
<evidence type="ECO:0000313" key="2">
    <source>
        <dbReference type="Proteomes" id="UP000217289"/>
    </source>
</evidence>
<dbReference type="EMBL" id="CP022163">
    <property type="protein sequence ID" value="ATB27438.1"/>
    <property type="molecule type" value="Genomic_DNA"/>
</dbReference>
<dbReference type="Proteomes" id="UP000217289">
    <property type="component" value="Chromosome"/>
</dbReference>